<dbReference type="Gene3D" id="1.10.150.130">
    <property type="match status" value="1"/>
</dbReference>
<dbReference type="InterPro" id="IPR010998">
    <property type="entry name" value="Integrase_recombinase_N"/>
</dbReference>
<accession>A0A455R334</accession>
<dbReference type="InterPro" id="IPR011010">
    <property type="entry name" value="DNA_brk_join_enz"/>
</dbReference>
<dbReference type="CDD" id="cd00801">
    <property type="entry name" value="INT_P4_C"/>
    <property type="match status" value="1"/>
</dbReference>
<dbReference type="InterPro" id="IPR053876">
    <property type="entry name" value="Phage_int_M"/>
</dbReference>
<comment type="similarity">
    <text evidence="1">Belongs to the 'phage' integrase family.</text>
</comment>
<feature type="domain" description="Tyr recombinase" evidence="5">
    <location>
        <begin position="227"/>
        <end position="414"/>
    </location>
</feature>
<dbReference type="PANTHER" id="PTHR30629:SF2">
    <property type="entry name" value="PROPHAGE INTEGRASE INTS-RELATED"/>
    <property type="match status" value="1"/>
</dbReference>
<sequence length="439" mass="49313">MPKIAKQLTALQVERLRHKPNGKPAYHAVGGVPGLLLQCRPPAPGKDIGARSWVLRTVVGSKRRDIGLGGFPGVTLSMARDRAREAKQLIFEGIDPVDHRRALRSALAREQEKTRTFKQVAEKFAKKKGAEFKTTKQLQKLEGHLRDYIYPRLGHMIVSDIERAHVIAVLEPIWETKTETATRVRGTIESVLDLAHVEGLRTGENPARWKGNLELGLVKPDKATKRVSRPSLAYAELPAFWRQLSQSDAMGARALQFQILTAARPGEARTARWEHIDFTAKIWTIPADDMKGGKEHRVPLSECAIKVLKSTPRLSDYVFASRNGGPISNVMPTKSLQALHDKKLAADGIGYVDHKQDGRRITAHGFRSTFRTWSQEHTKYREEVLELALAHVNSDATRAAYARSELIEQRAKLMRDWERFVLNGPRQGKKVVGIREARA</sequence>
<evidence type="ECO:0000256" key="4">
    <source>
        <dbReference type="ARBA" id="ARBA00023172"/>
    </source>
</evidence>
<dbReference type="Pfam" id="PF13356">
    <property type="entry name" value="Arm-DNA-bind_3"/>
    <property type="match status" value="1"/>
</dbReference>
<dbReference type="SUPFAM" id="SSF56349">
    <property type="entry name" value="DNA breaking-rejoining enzymes"/>
    <property type="match status" value="1"/>
</dbReference>
<dbReference type="Gene3D" id="3.30.160.390">
    <property type="entry name" value="Integrase, DNA-binding domain"/>
    <property type="match status" value="1"/>
</dbReference>
<dbReference type="InterPro" id="IPR050808">
    <property type="entry name" value="Phage_Integrase"/>
</dbReference>
<evidence type="ECO:0000256" key="2">
    <source>
        <dbReference type="ARBA" id="ARBA00022908"/>
    </source>
</evidence>
<proteinExistence type="inferred from homology"/>
<keyword evidence="3" id="KW-0238">DNA-binding</keyword>
<dbReference type="Gene3D" id="1.10.443.10">
    <property type="entry name" value="Intergrase catalytic core"/>
    <property type="match status" value="1"/>
</dbReference>
<dbReference type="InterPro" id="IPR013762">
    <property type="entry name" value="Integrase-like_cat_sf"/>
</dbReference>
<evidence type="ECO:0000256" key="3">
    <source>
        <dbReference type="ARBA" id="ARBA00023125"/>
    </source>
</evidence>
<dbReference type="Pfam" id="PF00589">
    <property type="entry name" value="Phage_integrase"/>
    <property type="match status" value="1"/>
</dbReference>
<dbReference type="InterPro" id="IPR025166">
    <property type="entry name" value="Integrase_DNA_bind_dom"/>
</dbReference>
<dbReference type="InterPro" id="IPR002104">
    <property type="entry name" value="Integrase_catalytic"/>
</dbReference>
<dbReference type="AlphaFoldDB" id="A0A455R334"/>
<keyword evidence="4" id="KW-0233">DNA recombination</keyword>
<dbReference type="PROSITE" id="PS51898">
    <property type="entry name" value="TYR_RECOMBINASE"/>
    <property type="match status" value="1"/>
</dbReference>
<evidence type="ECO:0000259" key="5">
    <source>
        <dbReference type="PROSITE" id="PS51898"/>
    </source>
</evidence>
<evidence type="ECO:0000313" key="6">
    <source>
        <dbReference type="EMBL" id="BBD50129.1"/>
    </source>
</evidence>
<dbReference type="GO" id="GO:0006310">
    <property type="term" value="P:DNA recombination"/>
    <property type="evidence" value="ECO:0007669"/>
    <property type="project" value="UniProtKB-KW"/>
</dbReference>
<dbReference type="PANTHER" id="PTHR30629">
    <property type="entry name" value="PROPHAGE INTEGRASE"/>
    <property type="match status" value="1"/>
</dbReference>
<protein>
    <submittedName>
        <fullName evidence="6">Putative P4-family integrase</fullName>
    </submittedName>
</protein>
<dbReference type="Pfam" id="PF22022">
    <property type="entry name" value="Phage_int_M"/>
    <property type="match status" value="1"/>
</dbReference>
<evidence type="ECO:0000256" key="1">
    <source>
        <dbReference type="ARBA" id="ARBA00008857"/>
    </source>
</evidence>
<dbReference type="GO" id="GO:0003677">
    <property type="term" value="F:DNA binding"/>
    <property type="evidence" value="ECO:0007669"/>
    <property type="project" value="UniProtKB-KW"/>
</dbReference>
<dbReference type="InterPro" id="IPR038488">
    <property type="entry name" value="Integrase_DNA-bd_sf"/>
</dbReference>
<name>A0A455R334_9GAMM</name>
<keyword evidence="2" id="KW-0229">DNA integration</keyword>
<reference evidence="6" key="1">
    <citation type="submission" date="2015-07" db="EMBL/GenBank/DDBJ databases">
        <title>Novel operon containing particulate methane monooxygenase-type genes and epoxyalkane:coenzyme M transferase gene in ethylene-assimilating marine bacterium, Haliea sp. ETY-M.</title>
        <authorList>
            <person name="Suzuki T."/>
            <person name="Habe H."/>
            <person name="Nakajima-Kambe T."/>
            <person name="Fuse H."/>
        </authorList>
    </citation>
    <scope>NUCLEOTIDE SEQUENCE</scope>
    <source>
        <strain evidence="6">ETY-M</strain>
    </source>
</reference>
<dbReference type="GO" id="GO:0015074">
    <property type="term" value="P:DNA integration"/>
    <property type="evidence" value="ECO:0007669"/>
    <property type="project" value="UniProtKB-KW"/>
</dbReference>
<organism evidence="6">
    <name type="scientific">Haliea sp. ETY-M</name>
    <dbReference type="NCBI Taxonomy" id="1055105"/>
    <lineage>
        <taxon>Bacteria</taxon>
        <taxon>Pseudomonadati</taxon>
        <taxon>Pseudomonadota</taxon>
        <taxon>Gammaproteobacteria</taxon>
        <taxon>Cellvibrionales</taxon>
        <taxon>Halieaceae</taxon>
        <taxon>Haliea</taxon>
    </lineage>
</organism>
<dbReference type="EMBL" id="LC064121">
    <property type="protein sequence ID" value="BBD50129.1"/>
    <property type="molecule type" value="Genomic_DNA"/>
</dbReference>